<sequence>MGKTICVSYEGKPSYHIEIQKDFRLLPEKLKDLGYGRNRVCIITENTVGSFYLEELKALLSHMFSCCTSYVFEAGEASKNTDTVGKVYEHLIQNSFDRKDVLIALGGGVVGDLTGFAAATYLRGIDFVQVPTSLLAQTDSSIGGKTGVDFMQYKNMVGAFYMPKLVYMNISALKTLPKRQFSAGTAEVIKHGFIKDQKYTEFIQTHSKAIMVQDYETMEEMIDRSCRIKRDVVEQDPKEQGERALLNFGHTIGHAIEKLSDFTLYHGECVALGMVSAGYISWKQGNLSLEALEEIEKILESYGLPVRLKDFPYPPEEILETTRLDKKMESGKIKFILLKNLGEAYITKELTDSEILAGIRYILQ</sequence>
<organism evidence="1 2">
    <name type="scientific">Petralouisia muris</name>
    <dbReference type="NCBI Taxonomy" id="3032872"/>
    <lineage>
        <taxon>Bacteria</taxon>
        <taxon>Bacillati</taxon>
        <taxon>Bacillota</taxon>
        <taxon>Clostridia</taxon>
        <taxon>Lachnospirales</taxon>
        <taxon>Lachnospiraceae</taxon>
        <taxon>Petralouisia</taxon>
    </lineage>
</organism>
<proteinExistence type="predicted"/>
<keyword evidence="1" id="KW-0456">Lyase</keyword>
<evidence type="ECO:0000313" key="2">
    <source>
        <dbReference type="Proteomes" id="UP000304953"/>
    </source>
</evidence>
<evidence type="ECO:0000313" key="1">
    <source>
        <dbReference type="EMBL" id="TGY96729.1"/>
    </source>
</evidence>
<keyword evidence="2" id="KW-1185">Reference proteome</keyword>
<dbReference type="EC" id="4.2.3.4" evidence="1"/>
<dbReference type="EMBL" id="SRYA01000013">
    <property type="protein sequence ID" value="TGY96729.1"/>
    <property type="molecule type" value="Genomic_DNA"/>
</dbReference>
<gene>
    <name evidence="1" type="primary">aroB</name>
    <name evidence="1" type="ORF">E5329_08150</name>
</gene>
<comment type="caution">
    <text evidence="1">The sequence shown here is derived from an EMBL/GenBank/DDBJ whole genome shotgun (WGS) entry which is preliminary data.</text>
</comment>
<protein>
    <submittedName>
        <fullName evidence="1">3-dehydroquinate synthase</fullName>
        <ecNumber evidence="1">4.2.3.4</ecNumber>
    </submittedName>
</protein>
<reference evidence="1" key="1">
    <citation type="submission" date="2019-04" db="EMBL/GenBank/DDBJ databases">
        <title>Microbes associate with the intestines of laboratory mice.</title>
        <authorList>
            <person name="Navarre W."/>
            <person name="Wong E."/>
            <person name="Huang K."/>
            <person name="Tropini C."/>
            <person name="Ng K."/>
            <person name="Yu B."/>
        </authorList>
    </citation>
    <scope>NUCLEOTIDE SEQUENCE</scope>
    <source>
        <strain evidence="1">NM01_1-7b</strain>
    </source>
</reference>
<name>A0AC61RYF9_9FIRM</name>
<accession>A0AC61RYF9</accession>
<dbReference type="Proteomes" id="UP000304953">
    <property type="component" value="Unassembled WGS sequence"/>
</dbReference>